<gene>
    <name evidence="4" type="ORF">Amac_105230</name>
</gene>
<dbReference type="InterPro" id="IPR017853">
    <property type="entry name" value="GH"/>
</dbReference>
<dbReference type="InterPro" id="IPR018077">
    <property type="entry name" value="Glyco_hydro_fam25_subgr"/>
</dbReference>
<evidence type="ECO:0000313" key="5">
    <source>
        <dbReference type="Proteomes" id="UP000331127"/>
    </source>
</evidence>
<dbReference type="InterPro" id="IPR002053">
    <property type="entry name" value="Glyco_hydro_25"/>
</dbReference>
<sequence length="197" mass="21442">MIQGIDVSDWQGAVDWSAHAETDMGFAFARATDGDGVVDSRFAENWAAMGRSGLVRGAYHVAHPHGDPLAQARHFLDTVRLAPGDLAAVEFKRDDALPAEQVAAFGRRWCAEVARRCGLRPLVWTHAHFALAGHCEGLETYPLWITAPGHPMGRPVVPPPWDSWTIHQYAGSPIDLDFFAGTLAELLALGAPDKRAK</sequence>
<dbReference type="SMART" id="SM00641">
    <property type="entry name" value="Glyco_25"/>
    <property type="match status" value="1"/>
</dbReference>
<dbReference type="GO" id="GO:0003796">
    <property type="term" value="F:lysozyme activity"/>
    <property type="evidence" value="ECO:0007669"/>
    <property type="project" value="InterPro"/>
</dbReference>
<name>A0A5M3X5D0_9ACTN</name>
<comment type="similarity">
    <text evidence="1">Belongs to the glycosyl hydrolase 25 family.</text>
</comment>
<dbReference type="AlphaFoldDB" id="A0A5M3X5D0"/>
<dbReference type="Gene3D" id="3.20.20.80">
    <property type="entry name" value="Glycosidases"/>
    <property type="match status" value="1"/>
</dbReference>
<dbReference type="PROSITE" id="PS51904">
    <property type="entry name" value="GLYCOSYL_HYDROL_F25_2"/>
    <property type="match status" value="1"/>
</dbReference>
<dbReference type="PANTHER" id="PTHR34135:SF2">
    <property type="entry name" value="LYSOZYME"/>
    <property type="match status" value="1"/>
</dbReference>
<dbReference type="RefSeq" id="WP_170323092.1">
    <property type="nucleotide sequence ID" value="NZ_BAAAHL010000061.1"/>
</dbReference>
<dbReference type="GO" id="GO:0009253">
    <property type="term" value="P:peptidoglycan catabolic process"/>
    <property type="evidence" value="ECO:0007669"/>
    <property type="project" value="InterPro"/>
</dbReference>
<dbReference type="PANTHER" id="PTHR34135">
    <property type="entry name" value="LYSOZYME"/>
    <property type="match status" value="1"/>
</dbReference>
<evidence type="ECO:0000256" key="3">
    <source>
        <dbReference type="ARBA" id="ARBA00023295"/>
    </source>
</evidence>
<keyword evidence="2" id="KW-0378">Hydrolase</keyword>
<evidence type="ECO:0000313" key="4">
    <source>
        <dbReference type="EMBL" id="GES16925.1"/>
    </source>
</evidence>
<dbReference type="GO" id="GO:0016998">
    <property type="term" value="P:cell wall macromolecule catabolic process"/>
    <property type="evidence" value="ECO:0007669"/>
    <property type="project" value="InterPro"/>
</dbReference>
<evidence type="ECO:0008006" key="6">
    <source>
        <dbReference type="Google" id="ProtNLM"/>
    </source>
</evidence>
<keyword evidence="5" id="KW-1185">Reference proteome</keyword>
<proteinExistence type="inferred from homology"/>
<organism evidence="4 5">
    <name type="scientific">Acrocarpospora macrocephala</name>
    <dbReference type="NCBI Taxonomy" id="150177"/>
    <lineage>
        <taxon>Bacteria</taxon>
        <taxon>Bacillati</taxon>
        <taxon>Actinomycetota</taxon>
        <taxon>Actinomycetes</taxon>
        <taxon>Streptosporangiales</taxon>
        <taxon>Streptosporangiaceae</taxon>
        <taxon>Acrocarpospora</taxon>
    </lineage>
</organism>
<dbReference type="GO" id="GO:0016052">
    <property type="term" value="P:carbohydrate catabolic process"/>
    <property type="evidence" value="ECO:0007669"/>
    <property type="project" value="TreeGrafter"/>
</dbReference>
<dbReference type="Pfam" id="PF01183">
    <property type="entry name" value="Glyco_hydro_25"/>
    <property type="match status" value="1"/>
</dbReference>
<comment type="caution">
    <text evidence="4">The sequence shown here is derived from an EMBL/GenBank/DDBJ whole genome shotgun (WGS) entry which is preliminary data.</text>
</comment>
<dbReference type="EMBL" id="BLAE01000123">
    <property type="protein sequence ID" value="GES16925.1"/>
    <property type="molecule type" value="Genomic_DNA"/>
</dbReference>
<keyword evidence="3" id="KW-0326">Glycosidase</keyword>
<dbReference type="SUPFAM" id="SSF51445">
    <property type="entry name" value="(Trans)glycosidases"/>
    <property type="match status" value="1"/>
</dbReference>
<dbReference type="Proteomes" id="UP000331127">
    <property type="component" value="Unassembled WGS sequence"/>
</dbReference>
<reference evidence="4 5" key="1">
    <citation type="submission" date="2019-10" db="EMBL/GenBank/DDBJ databases">
        <title>Whole genome shotgun sequence of Acrocarpospora macrocephala NBRC 16266.</title>
        <authorList>
            <person name="Ichikawa N."/>
            <person name="Kimura A."/>
            <person name="Kitahashi Y."/>
            <person name="Komaki H."/>
            <person name="Oguchi A."/>
        </authorList>
    </citation>
    <scope>NUCLEOTIDE SEQUENCE [LARGE SCALE GENOMIC DNA]</scope>
    <source>
        <strain evidence="4 5">NBRC 16266</strain>
    </source>
</reference>
<evidence type="ECO:0000256" key="2">
    <source>
        <dbReference type="ARBA" id="ARBA00022801"/>
    </source>
</evidence>
<dbReference type="CDD" id="cd00599">
    <property type="entry name" value="GH25_muramidase"/>
    <property type="match status" value="1"/>
</dbReference>
<protein>
    <recommendedName>
        <fullName evidence="6">Lysozyme</fullName>
    </recommendedName>
</protein>
<accession>A0A5M3X5D0</accession>
<evidence type="ECO:0000256" key="1">
    <source>
        <dbReference type="ARBA" id="ARBA00010646"/>
    </source>
</evidence>